<reference evidence="1" key="1">
    <citation type="submission" date="2021-01" db="EMBL/GenBank/DDBJ databases">
        <authorList>
            <person name="Corre E."/>
            <person name="Pelletier E."/>
            <person name="Niang G."/>
            <person name="Scheremetjew M."/>
            <person name="Finn R."/>
            <person name="Kale V."/>
            <person name="Holt S."/>
            <person name="Cochrane G."/>
            <person name="Meng A."/>
            <person name="Brown T."/>
            <person name="Cohen L."/>
        </authorList>
    </citation>
    <scope>NUCLEOTIDE SEQUENCE</scope>
    <source>
        <strain evidence="1">Fehren 1</strain>
    </source>
</reference>
<protein>
    <submittedName>
        <fullName evidence="1">Uncharacterized protein</fullName>
    </submittedName>
</protein>
<proteinExistence type="predicted"/>
<evidence type="ECO:0000313" key="1">
    <source>
        <dbReference type="EMBL" id="CAE0306753.1"/>
    </source>
</evidence>
<accession>A0A7S3MJ43</accession>
<dbReference type="EMBL" id="HBIE01005429">
    <property type="protein sequence ID" value="CAE0306753.1"/>
    <property type="molecule type" value="Transcribed_RNA"/>
</dbReference>
<gene>
    <name evidence="1" type="ORF">FEHR0123_LOCUS1659</name>
</gene>
<name>A0A7S3MJ43_9SPIT</name>
<sequence>MFKDYCLKFGTFMSPSQTHNSMYKDVLYVFKRFETWQQMIFYCKPYAKATNEKRNQQQNAAAMSETGYGATISKPSFVIKDKEKEVFLNGELQVQKKTMGYGEQGRLMKKTALCLKGLAVEADLNPEAIRNTYSLINATKRQD</sequence>
<organism evidence="1">
    <name type="scientific">Favella ehrenbergii</name>
    <dbReference type="NCBI Taxonomy" id="182087"/>
    <lineage>
        <taxon>Eukaryota</taxon>
        <taxon>Sar</taxon>
        <taxon>Alveolata</taxon>
        <taxon>Ciliophora</taxon>
        <taxon>Intramacronucleata</taxon>
        <taxon>Spirotrichea</taxon>
        <taxon>Choreotrichia</taxon>
        <taxon>Tintinnida</taxon>
        <taxon>Xystonellidae</taxon>
        <taxon>Favella</taxon>
    </lineage>
</organism>
<dbReference type="AlphaFoldDB" id="A0A7S3MJ43"/>